<feature type="domain" description="Protein kinase" evidence="6">
    <location>
        <begin position="330"/>
        <end position="584"/>
    </location>
</feature>
<dbReference type="RefSeq" id="XP_072568483.1">
    <property type="nucleotide sequence ID" value="XM_072712382.1"/>
</dbReference>
<dbReference type="AlphaFoldDB" id="A0A3B3RQ27"/>
<dbReference type="SUPFAM" id="SSF56112">
    <property type="entry name" value="Protein kinase-like (PK-like)"/>
    <property type="match status" value="1"/>
</dbReference>
<dbReference type="Gene3D" id="3.30.200.20">
    <property type="entry name" value="Phosphorylase Kinase, domain 1"/>
    <property type="match status" value="1"/>
</dbReference>
<feature type="region of interest" description="Disordered" evidence="5">
    <location>
        <begin position="733"/>
        <end position="752"/>
    </location>
</feature>
<dbReference type="GO" id="GO:0004672">
    <property type="term" value="F:protein kinase activity"/>
    <property type="evidence" value="ECO:0007669"/>
    <property type="project" value="InterPro"/>
</dbReference>
<dbReference type="FunFam" id="1.10.510.10:FF:000383">
    <property type="entry name" value="Mitogen-activated protein kinase kinase kinase 14"/>
    <property type="match status" value="1"/>
</dbReference>
<dbReference type="InterPro" id="IPR011009">
    <property type="entry name" value="Kinase-like_dom_sf"/>
</dbReference>
<dbReference type="PANTHER" id="PTHR48016">
    <property type="entry name" value="MAP KINASE KINASE KINASE SSK2-RELATED-RELATED"/>
    <property type="match status" value="1"/>
</dbReference>
<dbReference type="GO" id="GO:0007249">
    <property type="term" value="P:canonical NF-kappaB signal transduction"/>
    <property type="evidence" value="ECO:0007669"/>
    <property type="project" value="TreeGrafter"/>
</dbReference>
<dbReference type="InterPro" id="IPR008271">
    <property type="entry name" value="Ser/Thr_kinase_AS"/>
</dbReference>
<dbReference type="SMART" id="SM00220">
    <property type="entry name" value="S_TKc"/>
    <property type="match status" value="1"/>
</dbReference>
<feature type="region of interest" description="Disordered" evidence="5">
    <location>
        <begin position="597"/>
        <end position="618"/>
    </location>
</feature>
<evidence type="ECO:0000256" key="2">
    <source>
        <dbReference type="ARBA" id="ARBA00022741"/>
    </source>
</evidence>
<dbReference type="PROSITE" id="PS50011">
    <property type="entry name" value="PROTEIN_KINASE_DOM"/>
    <property type="match status" value="1"/>
</dbReference>
<evidence type="ECO:0000313" key="7">
    <source>
        <dbReference type="Ensembl" id="ENSPKIP00000019945.1"/>
    </source>
</evidence>
<dbReference type="PROSITE" id="PS00108">
    <property type="entry name" value="PROTEIN_KINASE_ST"/>
    <property type="match status" value="1"/>
</dbReference>
<dbReference type="OrthoDB" id="5836549at2759"/>
<dbReference type="RefSeq" id="XP_023646391.1">
    <property type="nucleotide sequence ID" value="XM_023790623.2"/>
</dbReference>
<accession>A0A3B3RQ27</accession>
<dbReference type="STRING" id="1676925.ENSPKIP00000019974"/>
<dbReference type="Ensembl" id="ENSPKIT00000000549.1">
    <property type="protein sequence ID" value="ENSPKIP00000019945.1"/>
    <property type="gene ID" value="ENSPKIG00000004909.1"/>
</dbReference>
<proteinExistence type="predicted"/>
<dbReference type="InterPro" id="IPR000719">
    <property type="entry name" value="Prot_kinase_dom"/>
</dbReference>
<dbReference type="GO" id="GO:0005524">
    <property type="term" value="F:ATP binding"/>
    <property type="evidence" value="ECO:0007669"/>
    <property type="project" value="UniProtKB-KW"/>
</dbReference>
<organism evidence="7 8">
    <name type="scientific">Paramormyrops kingsleyae</name>
    <dbReference type="NCBI Taxonomy" id="1676925"/>
    <lineage>
        <taxon>Eukaryota</taxon>
        <taxon>Metazoa</taxon>
        <taxon>Chordata</taxon>
        <taxon>Craniata</taxon>
        <taxon>Vertebrata</taxon>
        <taxon>Euteleostomi</taxon>
        <taxon>Actinopterygii</taxon>
        <taxon>Neopterygii</taxon>
        <taxon>Teleostei</taxon>
        <taxon>Osteoglossocephala</taxon>
        <taxon>Osteoglossomorpha</taxon>
        <taxon>Osteoglossiformes</taxon>
        <taxon>Mormyridae</taxon>
        <taxon>Paramormyrops</taxon>
    </lineage>
</organism>
<evidence type="ECO:0000313" key="8">
    <source>
        <dbReference type="Proteomes" id="UP000261540"/>
    </source>
</evidence>
<dbReference type="RefSeq" id="XP_072568485.1">
    <property type="nucleotide sequence ID" value="XM_072712384.1"/>
</dbReference>
<keyword evidence="3" id="KW-0418">Kinase</keyword>
<evidence type="ECO:0000259" key="6">
    <source>
        <dbReference type="PROSITE" id="PS50011"/>
    </source>
</evidence>
<feature type="compositionally biased region" description="Low complexity" evidence="5">
    <location>
        <begin position="609"/>
        <end position="618"/>
    </location>
</feature>
<dbReference type="KEGG" id="pki:111832882"/>
<dbReference type="RefSeq" id="XP_072568484.1">
    <property type="nucleotide sequence ID" value="XM_072712383.1"/>
</dbReference>
<dbReference type="Ensembl" id="ENSPKIT00000000579.1">
    <property type="protein sequence ID" value="ENSPKIP00000019974.1"/>
    <property type="gene ID" value="ENSPKIG00000004909.1"/>
</dbReference>
<feature type="compositionally biased region" description="Basic residues" evidence="5">
    <location>
        <begin position="142"/>
        <end position="156"/>
    </location>
</feature>
<dbReference type="Proteomes" id="UP000261540">
    <property type="component" value="Unplaced"/>
</dbReference>
<evidence type="ECO:0000256" key="3">
    <source>
        <dbReference type="ARBA" id="ARBA00022777"/>
    </source>
</evidence>
<dbReference type="Pfam" id="PF00069">
    <property type="entry name" value="Pkinase"/>
    <property type="match status" value="1"/>
</dbReference>
<evidence type="ECO:0000256" key="4">
    <source>
        <dbReference type="ARBA" id="ARBA00022840"/>
    </source>
</evidence>
<dbReference type="GeneID" id="111832882"/>
<name>A0A3B3RQ27_9TELE</name>
<dbReference type="GeneTree" id="ENSGT00940000156497"/>
<feature type="region of interest" description="Disordered" evidence="5">
    <location>
        <begin position="132"/>
        <end position="191"/>
    </location>
</feature>
<feature type="compositionally biased region" description="Low complexity" evidence="5">
    <location>
        <begin position="167"/>
        <end position="182"/>
    </location>
</feature>
<keyword evidence="8" id="KW-1185">Reference proteome</keyword>
<evidence type="ECO:0000256" key="5">
    <source>
        <dbReference type="SAM" id="MobiDB-lite"/>
    </source>
</evidence>
<protein>
    <submittedName>
        <fullName evidence="7">Mitogen-activated protein kinase kinase kinase 14-like</fullName>
    </submittedName>
</protein>
<reference evidence="7" key="1">
    <citation type="submission" date="2025-05" db="UniProtKB">
        <authorList>
            <consortium name="Ensembl"/>
        </authorList>
    </citation>
    <scope>IDENTIFICATION</scope>
</reference>
<dbReference type="PANTHER" id="PTHR48016:SF9">
    <property type="entry name" value="MITOGEN-ACTIVATED PROTEIN KINASE KINASE KINASE 14"/>
    <property type="match status" value="1"/>
</dbReference>
<dbReference type="Gene3D" id="1.10.510.10">
    <property type="entry name" value="Transferase(Phosphotransferase) domain 1"/>
    <property type="match status" value="1"/>
</dbReference>
<keyword evidence="1" id="KW-0808">Transferase</keyword>
<evidence type="ECO:0000256" key="1">
    <source>
        <dbReference type="ARBA" id="ARBA00022679"/>
    </source>
</evidence>
<sequence length="881" mass="98714">MAGPRMFNSTTPFKELKGGPAVEFPFQGKKMCSEIKEVGEDLLFAEIHPSLKVLLTRGTAKQVGDEEQGAKELFCISIIAQPESEGPLEFSPTSTEHTYIRSHLINKDRPFREHSLESDYLAQFATQLENHVGPLAPQPHRSPSKRRKRQRRKRRREHVEECEQGTSSGVPEQESSSSISQPHPYTTECSTSPDQEDFLISCYDHGRFQRSAVQETEGPGLELIQRACPALPAGFLPHDIHPWDAMSIQDNWANSLVSSLGEYDIALKALQNTVSQEDRCFLVPFFKALERETAEESLDACNADINEGFLFHPEEQLKPKNYEFREGRDFSLISHIQSGSYGDVYSVQDNSTGFKCAAKKIPLNNFKSEEVGSWSVLKSPRVVELFGAVREGPNIILFMDLKPSSLGQLLRDRGRLPEDLALHYHSQVLEALQHIHKQQVLHLDVKVDNVLLSEDGKDIFLCDFGHSERLGPNGESNKANHGQSFRGTETHMAPEVVKGEPRCAKADVWSSCCMLLHMLNGCHPWTRYYSHPLCLKIANEPPPLREIPASCKPYTIDVFKAGLQKEPMKRASAAELLEKVTKALRKLGGLRSPITGAYHEPASIEHGSSRSSRSMSPLRRVFSLETSSERIKEWVSPWRETAQKEEEESEEEDEEELESEEDDDRGWESSDCISAEGSLRIPACDSGPWRWEQVDSTYTVSEQELQKLSRDLILGSLSQPHPPELQEQLLSSLSSDCTSQRDPGEKDSGWWSVSMGDDLSSGVYSSYSSQTEGQSFNVGWLGSSPQPSARCFEGVDVCIENFNGQCLCIRESPKVTVGHVATGISEQISERAFSLVTLDGRLVPHDQVLPKTGLQMRCVHAPRSSTAWTWRVCEGMLDTRE</sequence>
<dbReference type="InterPro" id="IPR050538">
    <property type="entry name" value="MAP_kinase_kinase_kinase"/>
</dbReference>
<feature type="compositionally biased region" description="Acidic residues" evidence="5">
    <location>
        <begin position="645"/>
        <end position="665"/>
    </location>
</feature>
<keyword evidence="2" id="KW-0547">Nucleotide-binding</keyword>
<feature type="region of interest" description="Disordered" evidence="5">
    <location>
        <begin position="638"/>
        <end position="670"/>
    </location>
</feature>
<keyword evidence="4" id="KW-0067">ATP-binding</keyword>